<dbReference type="Gene3D" id="3.30.9.10">
    <property type="entry name" value="D-Amino Acid Oxidase, subunit A, domain 2"/>
    <property type="match status" value="1"/>
</dbReference>
<gene>
    <name evidence="4" type="ORF">JF50_17670</name>
</gene>
<proteinExistence type="predicted"/>
<dbReference type="SUPFAM" id="SSF51905">
    <property type="entry name" value="FAD/NAD(P)-binding domain"/>
    <property type="match status" value="1"/>
</dbReference>
<reference evidence="3" key="1">
    <citation type="journal article" date="2014" name="Science">
        <title>Marine tubeworm metamorphosis induced by arrays of bacterial phage tail-like structures.</title>
        <authorList>
            <person name="Shikuma N.J."/>
            <person name="Pilhofer M."/>
            <person name="Weiss G.L."/>
            <person name="Hadfield M.G."/>
            <person name="Jensen G.J."/>
            <person name="Newman D.K."/>
        </authorList>
    </citation>
    <scope>NUCLEOTIDE SEQUENCE</scope>
    <source>
        <strain evidence="3">HI1</strain>
    </source>
</reference>
<dbReference type="GO" id="GO:0016491">
    <property type="term" value="F:oxidoreductase activity"/>
    <property type="evidence" value="ECO:0007669"/>
    <property type="project" value="UniProtKB-KW"/>
</dbReference>
<dbReference type="Pfam" id="PF01266">
    <property type="entry name" value="DAO"/>
    <property type="match status" value="1"/>
</dbReference>
<evidence type="ECO:0000313" key="3">
    <source>
        <dbReference type="EMBL" id="AHX39829.1"/>
    </source>
</evidence>
<organism evidence="3">
    <name type="scientific">Pseudoalteromonas luteoviolacea</name>
    <dbReference type="NCBI Taxonomy" id="43657"/>
    <lineage>
        <taxon>Bacteria</taxon>
        <taxon>Pseudomonadati</taxon>
        <taxon>Pseudomonadota</taxon>
        <taxon>Gammaproteobacteria</taxon>
        <taxon>Alteromonadales</taxon>
        <taxon>Pseudoalteromonadaceae</taxon>
        <taxon>Pseudoalteromonas</taxon>
    </lineage>
</organism>
<dbReference type="Proteomes" id="UP000031327">
    <property type="component" value="Unassembled WGS sequence"/>
</dbReference>
<evidence type="ECO:0000313" key="5">
    <source>
        <dbReference type="Proteomes" id="UP000031327"/>
    </source>
</evidence>
<protein>
    <submittedName>
        <fullName evidence="3 4">Oxidoreductase</fullName>
    </submittedName>
</protein>
<accession>A0A023PYZ5</accession>
<dbReference type="EMBL" id="JWIC01000007">
    <property type="protein sequence ID" value="KID56121.1"/>
    <property type="molecule type" value="Genomic_DNA"/>
</dbReference>
<dbReference type="OrthoDB" id="311718at2"/>
<dbReference type="PANTHER" id="PTHR13847">
    <property type="entry name" value="SARCOSINE DEHYDROGENASE-RELATED"/>
    <property type="match status" value="1"/>
</dbReference>
<evidence type="ECO:0000313" key="4">
    <source>
        <dbReference type="EMBL" id="KID56121.1"/>
    </source>
</evidence>
<dbReference type="InterPro" id="IPR006076">
    <property type="entry name" value="FAD-dep_OxRdtase"/>
</dbReference>
<sequence length="445" mass="50148">MNTYDPLYHANCKGQPLPATYWATQVKQSKVIRKPEESTKYDTIVIGGGFTGLLTAYYMATLYNQRVCVLEANQVGFGASARNAGFALPTTGRLSPLSMVKQWGEDIASQVYQEYQSGVSRINELIHTHNIDCDQQENGYLKIAHSKQAMTSLFDSFQYAKKIFSDEHLSFINVEELRANFINMPNTYGAIRNQHGFGLNPLKLLYTYKRMAQQVGVDVFEQSLAERVGKIGADHIVDVNSIQLKTKNLLITANAYNNRDFHSTISKKYLPILSSILVTRPLSNDELATTGLKTHQVMMDTRTLKYYYRLLPDNRLLFGGRGAVYGKDQDKVRYQQHLTRAMHSGFPALKSLTADHYWHGYIAATLDDHPHIYFKDNIGYAIGYCGAGVAFSAQAALRLAQMATSNKTPSLPIYSKPAPSMPFARFSRLGQLAYYHYAQFKDSLF</sequence>
<dbReference type="EMBL" id="KF724688">
    <property type="protein sequence ID" value="AHX39829.1"/>
    <property type="molecule type" value="Genomic_DNA"/>
</dbReference>
<dbReference type="InterPro" id="IPR036188">
    <property type="entry name" value="FAD/NAD-bd_sf"/>
</dbReference>
<dbReference type="Gene3D" id="3.50.50.60">
    <property type="entry name" value="FAD/NAD(P)-binding domain"/>
    <property type="match status" value="1"/>
</dbReference>
<name>A0A023PYZ5_9GAMM</name>
<dbReference type="AlphaFoldDB" id="A0A023PYZ5"/>
<dbReference type="RefSeq" id="WP_039610695.1">
    <property type="nucleotide sequence ID" value="NZ_JWIC01000007.1"/>
</dbReference>
<evidence type="ECO:0000256" key="1">
    <source>
        <dbReference type="ARBA" id="ARBA00023002"/>
    </source>
</evidence>
<feature type="domain" description="FAD dependent oxidoreductase" evidence="2">
    <location>
        <begin position="42"/>
        <end position="402"/>
    </location>
</feature>
<evidence type="ECO:0000259" key="2">
    <source>
        <dbReference type="Pfam" id="PF01266"/>
    </source>
</evidence>
<dbReference type="GO" id="GO:0005737">
    <property type="term" value="C:cytoplasm"/>
    <property type="evidence" value="ECO:0007669"/>
    <property type="project" value="TreeGrafter"/>
</dbReference>
<dbReference type="PANTHER" id="PTHR13847:SF281">
    <property type="entry name" value="FAD DEPENDENT OXIDOREDUCTASE DOMAIN-CONTAINING PROTEIN"/>
    <property type="match status" value="1"/>
</dbReference>
<reference evidence="4 5" key="2">
    <citation type="submission" date="2014-12" db="EMBL/GenBank/DDBJ databases">
        <title>Draft Genome Sequence of Pseudoalteromonas luteoviolacea HI1.</title>
        <authorList>
            <person name="Asahina A.Y."/>
            <person name="Hadfield M.G."/>
        </authorList>
    </citation>
    <scope>NUCLEOTIDE SEQUENCE [LARGE SCALE GENOMIC DNA]</scope>
    <source>
        <strain evidence="4 5">HI1</strain>
    </source>
</reference>
<keyword evidence="1" id="KW-0560">Oxidoreductase</keyword>